<protein>
    <submittedName>
        <fullName evidence="1">Uncharacterized protein</fullName>
    </submittedName>
</protein>
<evidence type="ECO:0000313" key="2">
    <source>
        <dbReference type="Proteomes" id="UP000276133"/>
    </source>
</evidence>
<gene>
    <name evidence="1" type="ORF">BpHYR1_019343</name>
</gene>
<organism evidence="1 2">
    <name type="scientific">Brachionus plicatilis</name>
    <name type="common">Marine rotifer</name>
    <name type="synonym">Brachionus muelleri</name>
    <dbReference type="NCBI Taxonomy" id="10195"/>
    <lineage>
        <taxon>Eukaryota</taxon>
        <taxon>Metazoa</taxon>
        <taxon>Spiralia</taxon>
        <taxon>Gnathifera</taxon>
        <taxon>Rotifera</taxon>
        <taxon>Eurotatoria</taxon>
        <taxon>Monogononta</taxon>
        <taxon>Pseudotrocha</taxon>
        <taxon>Ploima</taxon>
        <taxon>Brachionidae</taxon>
        <taxon>Brachionus</taxon>
    </lineage>
</organism>
<reference evidence="1 2" key="1">
    <citation type="journal article" date="2018" name="Sci. Rep.">
        <title>Genomic signatures of local adaptation to the degree of environmental predictability in rotifers.</title>
        <authorList>
            <person name="Franch-Gras L."/>
            <person name="Hahn C."/>
            <person name="Garcia-Roger E.M."/>
            <person name="Carmona M.J."/>
            <person name="Serra M."/>
            <person name="Gomez A."/>
        </authorList>
    </citation>
    <scope>NUCLEOTIDE SEQUENCE [LARGE SCALE GENOMIC DNA]</scope>
    <source>
        <strain evidence="1">HYR1</strain>
    </source>
</reference>
<dbReference type="EMBL" id="REGN01007296">
    <property type="protein sequence ID" value="RNA06752.1"/>
    <property type="molecule type" value="Genomic_DNA"/>
</dbReference>
<evidence type="ECO:0000313" key="1">
    <source>
        <dbReference type="EMBL" id="RNA06752.1"/>
    </source>
</evidence>
<dbReference type="AlphaFoldDB" id="A0A3M7Q6D5"/>
<feature type="non-terminal residue" evidence="1">
    <location>
        <position position="1"/>
    </location>
</feature>
<name>A0A3M7Q6D5_BRAPC</name>
<comment type="caution">
    <text evidence="1">The sequence shown here is derived from an EMBL/GenBank/DDBJ whole genome shotgun (WGS) entry which is preliminary data.</text>
</comment>
<dbReference type="Proteomes" id="UP000276133">
    <property type="component" value="Unassembled WGS sequence"/>
</dbReference>
<proteinExistence type="predicted"/>
<sequence length="82" mass="9884">ICGEEKRWKLVSRKPFFRIFCSTSFRFIDKLVLFLNSSFNANKRAQYPYLKKSFCAEHFEIVLNGYFFVLKREILLDSMQTK</sequence>
<accession>A0A3M7Q6D5</accession>
<keyword evidence="2" id="KW-1185">Reference proteome</keyword>